<evidence type="ECO:0000313" key="2">
    <source>
        <dbReference type="Proteomes" id="UP001418222"/>
    </source>
</evidence>
<dbReference type="Proteomes" id="UP001418222">
    <property type="component" value="Unassembled WGS sequence"/>
</dbReference>
<name>A0AAP0BY77_9ASPA</name>
<gene>
    <name evidence="1" type="ORF">KSP39_PZI003052</name>
</gene>
<organism evidence="1 2">
    <name type="scientific">Platanthera zijinensis</name>
    <dbReference type="NCBI Taxonomy" id="2320716"/>
    <lineage>
        <taxon>Eukaryota</taxon>
        <taxon>Viridiplantae</taxon>
        <taxon>Streptophyta</taxon>
        <taxon>Embryophyta</taxon>
        <taxon>Tracheophyta</taxon>
        <taxon>Spermatophyta</taxon>
        <taxon>Magnoliopsida</taxon>
        <taxon>Liliopsida</taxon>
        <taxon>Asparagales</taxon>
        <taxon>Orchidaceae</taxon>
        <taxon>Orchidoideae</taxon>
        <taxon>Orchideae</taxon>
        <taxon>Orchidinae</taxon>
        <taxon>Platanthera</taxon>
    </lineage>
</organism>
<comment type="caution">
    <text evidence="1">The sequence shown here is derived from an EMBL/GenBank/DDBJ whole genome shotgun (WGS) entry which is preliminary data.</text>
</comment>
<dbReference type="AlphaFoldDB" id="A0AAP0BY77"/>
<keyword evidence="2" id="KW-1185">Reference proteome</keyword>
<sequence>MRIEPAGYRKKGYYGLAGPVGRLIDSSLSRLQTCSAVSSPPVALRVISLFSTGRQLRSNSCLSPISPQTRTVARAVFGDCTSAAFASPNP</sequence>
<evidence type="ECO:0000313" key="1">
    <source>
        <dbReference type="EMBL" id="KAK8952129.1"/>
    </source>
</evidence>
<proteinExistence type="predicted"/>
<protein>
    <submittedName>
        <fullName evidence="1">Uncharacterized protein</fullName>
    </submittedName>
</protein>
<dbReference type="EMBL" id="JBBWWQ010000003">
    <property type="protein sequence ID" value="KAK8952129.1"/>
    <property type="molecule type" value="Genomic_DNA"/>
</dbReference>
<reference evidence="1 2" key="1">
    <citation type="journal article" date="2022" name="Nat. Plants">
        <title>Genomes of leafy and leafless Platanthera orchids illuminate the evolution of mycoheterotrophy.</title>
        <authorList>
            <person name="Li M.H."/>
            <person name="Liu K.W."/>
            <person name="Li Z."/>
            <person name="Lu H.C."/>
            <person name="Ye Q.L."/>
            <person name="Zhang D."/>
            <person name="Wang J.Y."/>
            <person name="Li Y.F."/>
            <person name="Zhong Z.M."/>
            <person name="Liu X."/>
            <person name="Yu X."/>
            <person name="Liu D.K."/>
            <person name="Tu X.D."/>
            <person name="Liu B."/>
            <person name="Hao Y."/>
            <person name="Liao X.Y."/>
            <person name="Jiang Y.T."/>
            <person name="Sun W.H."/>
            <person name="Chen J."/>
            <person name="Chen Y.Q."/>
            <person name="Ai Y."/>
            <person name="Zhai J.W."/>
            <person name="Wu S.S."/>
            <person name="Zhou Z."/>
            <person name="Hsiao Y.Y."/>
            <person name="Wu W.L."/>
            <person name="Chen Y.Y."/>
            <person name="Lin Y.F."/>
            <person name="Hsu J.L."/>
            <person name="Li C.Y."/>
            <person name="Wang Z.W."/>
            <person name="Zhao X."/>
            <person name="Zhong W.Y."/>
            <person name="Ma X.K."/>
            <person name="Ma L."/>
            <person name="Huang J."/>
            <person name="Chen G.Z."/>
            <person name="Huang M.Z."/>
            <person name="Huang L."/>
            <person name="Peng D.H."/>
            <person name="Luo Y.B."/>
            <person name="Zou S.Q."/>
            <person name="Chen S.P."/>
            <person name="Lan S."/>
            <person name="Tsai W.C."/>
            <person name="Van de Peer Y."/>
            <person name="Liu Z.J."/>
        </authorList>
    </citation>
    <scope>NUCLEOTIDE SEQUENCE [LARGE SCALE GENOMIC DNA]</scope>
    <source>
        <strain evidence="1">Lor287</strain>
    </source>
</reference>
<accession>A0AAP0BY77</accession>